<feature type="signal peptide" evidence="1">
    <location>
        <begin position="1"/>
        <end position="28"/>
    </location>
</feature>
<organism evidence="2 3">
    <name type="scientific">Jaapia argillacea MUCL 33604</name>
    <dbReference type="NCBI Taxonomy" id="933084"/>
    <lineage>
        <taxon>Eukaryota</taxon>
        <taxon>Fungi</taxon>
        <taxon>Dikarya</taxon>
        <taxon>Basidiomycota</taxon>
        <taxon>Agaricomycotina</taxon>
        <taxon>Agaricomycetes</taxon>
        <taxon>Agaricomycetidae</taxon>
        <taxon>Jaapiales</taxon>
        <taxon>Jaapiaceae</taxon>
        <taxon>Jaapia</taxon>
    </lineage>
</organism>
<dbReference type="InParanoid" id="A0A067QAE2"/>
<name>A0A067QAE2_9AGAM</name>
<gene>
    <name evidence="2" type="ORF">JAAARDRAFT_29151</name>
</gene>
<keyword evidence="3" id="KW-1185">Reference proteome</keyword>
<keyword evidence="1" id="KW-0732">Signal</keyword>
<feature type="chain" id="PRO_5001643871" description="F-box domain-containing protein" evidence="1">
    <location>
        <begin position="29"/>
        <end position="394"/>
    </location>
</feature>
<sequence length="394" mass="45313">MTTYLPPLPPELWLKIFLLATTSWCTRTIQYEPFDTTDYATEARLALQTKLALVLVCRSWWEISMELLYEEIWIRHGWQALQHAVDRKGSSFGRYVRCIHLSTNPAGTYGLIPAVITPDRILESCPNLRVLVKGKENTAGSHAHLTTDSYNHLRSLKRLSWCHRLGDQDLLQLTLSGTLCLETLELTAPPPAHYPRPYLPRLLITLPALTTLRLHSLDYSMMHQMRTWTLPSLTSLIAHRSPDNGVTLNAILVQHGHPLQKLEFGANLQFFMSDVIVPSLVRCPTLRELNYYLYFTSSPRVGFEFEHHSLECVRLHLKHNPIFDGHERMLWPHLQAHFEFFVGPALPSLDRIILHGGNWDTLIRDVAFRDMLEQIRSREISLETPDGSMVEIDT</sequence>
<dbReference type="InterPro" id="IPR032675">
    <property type="entry name" value="LRR_dom_sf"/>
</dbReference>
<evidence type="ECO:0008006" key="4">
    <source>
        <dbReference type="Google" id="ProtNLM"/>
    </source>
</evidence>
<accession>A0A067QAE2</accession>
<dbReference type="HOGENOM" id="CLU_038856_0_0_1"/>
<proteinExistence type="predicted"/>
<dbReference type="Gene3D" id="3.80.10.10">
    <property type="entry name" value="Ribonuclease Inhibitor"/>
    <property type="match status" value="1"/>
</dbReference>
<reference evidence="3" key="1">
    <citation type="journal article" date="2014" name="Proc. Natl. Acad. Sci. U.S.A.">
        <title>Extensive sampling of basidiomycete genomes demonstrates inadequacy of the white-rot/brown-rot paradigm for wood decay fungi.</title>
        <authorList>
            <person name="Riley R."/>
            <person name="Salamov A.A."/>
            <person name="Brown D.W."/>
            <person name="Nagy L.G."/>
            <person name="Floudas D."/>
            <person name="Held B.W."/>
            <person name="Levasseur A."/>
            <person name="Lombard V."/>
            <person name="Morin E."/>
            <person name="Otillar R."/>
            <person name="Lindquist E.A."/>
            <person name="Sun H."/>
            <person name="LaButti K.M."/>
            <person name="Schmutz J."/>
            <person name="Jabbour D."/>
            <person name="Luo H."/>
            <person name="Baker S.E."/>
            <person name="Pisabarro A.G."/>
            <person name="Walton J.D."/>
            <person name="Blanchette R.A."/>
            <person name="Henrissat B."/>
            <person name="Martin F."/>
            <person name="Cullen D."/>
            <person name="Hibbett D.S."/>
            <person name="Grigoriev I.V."/>
        </authorList>
    </citation>
    <scope>NUCLEOTIDE SEQUENCE [LARGE SCALE GENOMIC DNA]</scope>
    <source>
        <strain evidence="3">MUCL 33604</strain>
    </source>
</reference>
<protein>
    <recommendedName>
        <fullName evidence="4">F-box domain-containing protein</fullName>
    </recommendedName>
</protein>
<dbReference type="OrthoDB" id="3256525at2759"/>
<dbReference type="AlphaFoldDB" id="A0A067QAE2"/>
<evidence type="ECO:0000313" key="2">
    <source>
        <dbReference type="EMBL" id="KDQ63150.1"/>
    </source>
</evidence>
<dbReference type="Proteomes" id="UP000027265">
    <property type="component" value="Unassembled WGS sequence"/>
</dbReference>
<evidence type="ECO:0000256" key="1">
    <source>
        <dbReference type="SAM" id="SignalP"/>
    </source>
</evidence>
<evidence type="ECO:0000313" key="3">
    <source>
        <dbReference type="Proteomes" id="UP000027265"/>
    </source>
</evidence>
<dbReference type="SUPFAM" id="SSF52047">
    <property type="entry name" value="RNI-like"/>
    <property type="match status" value="1"/>
</dbReference>
<dbReference type="EMBL" id="KL197710">
    <property type="protein sequence ID" value="KDQ63150.1"/>
    <property type="molecule type" value="Genomic_DNA"/>
</dbReference>